<dbReference type="GO" id="GO:0006396">
    <property type="term" value="P:RNA processing"/>
    <property type="evidence" value="ECO:0007669"/>
    <property type="project" value="InterPro"/>
</dbReference>
<dbReference type="SUPFAM" id="SSF52540">
    <property type="entry name" value="P-loop containing nucleoside triphosphate hydrolases"/>
    <property type="match status" value="1"/>
</dbReference>
<evidence type="ECO:0000256" key="3">
    <source>
        <dbReference type="ARBA" id="ARBA00022679"/>
    </source>
</evidence>
<dbReference type="InterPro" id="IPR045116">
    <property type="entry name" value="Clp1/Grc3"/>
</dbReference>
<dbReference type="EMBL" id="DQVM01000066">
    <property type="protein sequence ID" value="HIQ29595.1"/>
    <property type="molecule type" value="Genomic_DNA"/>
</dbReference>
<comment type="catalytic activity">
    <reaction evidence="8">
        <text>a 5'-end dephospho-ribonucleoside-RNA + ATP = a 5'-end 5'-phospho-ribonucleoside-RNA + ADP + H(+)</text>
        <dbReference type="Rhea" id="RHEA:54580"/>
        <dbReference type="Rhea" id="RHEA-COMP:13936"/>
        <dbReference type="Rhea" id="RHEA-COMP:15179"/>
        <dbReference type="ChEBI" id="CHEBI:15378"/>
        <dbReference type="ChEBI" id="CHEBI:30616"/>
        <dbReference type="ChEBI" id="CHEBI:138282"/>
        <dbReference type="ChEBI" id="CHEBI:138284"/>
        <dbReference type="ChEBI" id="CHEBI:456216"/>
        <dbReference type="EC" id="2.7.1.78"/>
    </reaction>
</comment>
<reference evidence="11" key="1">
    <citation type="journal article" date="2020" name="ISME J.">
        <title>Gammaproteobacteria mediating utilization of methyl-, sulfur- and petroleum organic compounds in deep ocean hydrothermal plumes.</title>
        <authorList>
            <person name="Zhou Z."/>
            <person name="Liu Y."/>
            <person name="Pan J."/>
            <person name="Cron B.R."/>
            <person name="Toner B.M."/>
            <person name="Anantharaman K."/>
            <person name="Breier J.A."/>
            <person name="Dick G.J."/>
            <person name="Li M."/>
        </authorList>
    </citation>
    <scope>NUCLEOTIDE SEQUENCE</scope>
    <source>
        <strain evidence="11">SZUA-1515</strain>
    </source>
</reference>
<keyword evidence="3" id="KW-0808">Transferase</keyword>
<proteinExistence type="predicted"/>
<dbReference type="InterPro" id="IPR027417">
    <property type="entry name" value="P-loop_NTPase"/>
</dbReference>
<keyword evidence="5" id="KW-0418">Kinase</keyword>
<gene>
    <name evidence="11" type="ORF">EYH45_03425</name>
</gene>
<name>A0A833EAD4_CALS0</name>
<comment type="function">
    <text evidence="7">Polynucleotide kinase that can phosphorylate the 5'-hydroxyl groups of both single-stranded RNA (ssRNA) and single-stranded DNA (ssDNA). Exhibits a strong preference for ssRNA.</text>
</comment>
<evidence type="ECO:0000256" key="1">
    <source>
        <dbReference type="ARBA" id="ARBA00001968"/>
    </source>
</evidence>
<evidence type="ECO:0000256" key="7">
    <source>
        <dbReference type="ARBA" id="ARBA00024737"/>
    </source>
</evidence>
<dbReference type="Proteomes" id="UP000608579">
    <property type="component" value="Unassembled WGS sequence"/>
</dbReference>
<sequence length="391" mass="44144">GRTALIDGPASVRITTGKASIFACPLKIRRNYILRPWRRYPLYAEEDTEYEISLGENASHVVVDGNPIEHEWISTVEKCMDDETIVLIGGVDSGKTTLATVLGNMLVQNRNPCIIADLDPGQSYLSPPTTLGSTKVNTPYHDLSFAPPLYILHIGSTSPTLLAEYQIRMSENLLNKIRRKEKFKNLIIDCDGWIEGENAIKHKMKLLDIVKPTHVIFMNNIPNGLDEYIKDISIKYSVVNSSKFVLKRGQEARKALRELSYRRFLKNAIIRTIPITWVELTTIPTEAFGTKQNPIEYFRRTLTAYAEENNLLGVDAEDVMEGFLKNRIGVLSYLIGVNGDMLGIGLLAEINLRKNTLKIFTPVREQLKKIIISGIILSIFGEEIFHVKLEK</sequence>
<keyword evidence="4" id="KW-0547">Nucleotide-binding</keyword>
<dbReference type="Gene3D" id="3.40.50.300">
    <property type="entry name" value="P-loop containing nucleotide triphosphate hydrolases"/>
    <property type="match status" value="1"/>
</dbReference>
<evidence type="ECO:0000256" key="6">
    <source>
        <dbReference type="ARBA" id="ARBA00022840"/>
    </source>
</evidence>
<keyword evidence="6" id="KW-0067">ATP-binding</keyword>
<dbReference type="Pfam" id="PF16575">
    <property type="entry name" value="CLP1_P"/>
    <property type="match status" value="1"/>
</dbReference>
<dbReference type="AlphaFoldDB" id="A0A833EAD4"/>
<feature type="domain" description="Clp1 P-loop" evidence="10">
    <location>
        <begin position="89"/>
        <end position="266"/>
    </location>
</feature>
<evidence type="ECO:0000256" key="4">
    <source>
        <dbReference type="ARBA" id="ARBA00022741"/>
    </source>
</evidence>
<comment type="caution">
    <text evidence="11">The sequence shown here is derived from an EMBL/GenBank/DDBJ whole genome shotgun (WGS) entry which is preliminary data.</text>
</comment>
<feature type="non-terminal residue" evidence="11">
    <location>
        <position position="1"/>
    </location>
</feature>
<dbReference type="GO" id="GO:0005524">
    <property type="term" value="F:ATP binding"/>
    <property type="evidence" value="ECO:0007669"/>
    <property type="project" value="UniProtKB-KW"/>
</dbReference>
<comment type="catalytic activity">
    <reaction evidence="9">
        <text>a 5'-end dephospho-2'-deoxyribonucleoside-DNA + ATP = a 5'-end 5'-phospho-2'-deoxyribonucleoside-DNA + ADP + H(+)</text>
        <dbReference type="Rhea" id="RHEA:15669"/>
        <dbReference type="Rhea" id="RHEA-COMP:13180"/>
        <dbReference type="Rhea" id="RHEA-COMP:13184"/>
        <dbReference type="ChEBI" id="CHEBI:15378"/>
        <dbReference type="ChEBI" id="CHEBI:30616"/>
        <dbReference type="ChEBI" id="CHEBI:136412"/>
        <dbReference type="ChEBI" id="CHEBI:136416"/>
        <dbReference type="ChEBI" id="CHEBI:456216"/>
        <dbReference type="EC" id="2.7.1.78"/>
    </reaction>
</comment>
<comment type="cofactor">
    <cofactor evidence="1">
        <name>a divalent metal cation</name>
        <dbReference type="ChEBI" id="CHEBI:60240"/>
    </cofactor>
</comment>
<evidence type="ECO:0000313" key="12">
    <source>
        <dbReference type="Proteomes" id="UP000608579"/>
    </source>
</evidence>
<evidence type="ECO:0000256" key="2">
    <source>
        <dbReference type="ARBA" id="ARBA00012157"/>
    </source>
</evidence>
<accession>A0A833EAD4</accession>
<dbReference type="InterPro" id="IPR032319">
    <property type="entry name" value="CLP1_P"/>
</dbReference>
<dbReference type="EC" id="2.7.1.78" evidence="2"/>
<evidence type="ECO:0000256" key="8">
    <source>
        <dbReference type="ARBA" id="ARBA00044641"/>
    </source>
</evidence>
<organism evidence="11 12">
    <name type="scientific">Caldiarchaeum subterraneum</name>
    <dbReference type="NCBI Taxonomy" id="311458"/>
    <lineage>
        <taxon>Archaea</taxon>
        <taxon>Nitrososphaerota</taxon>
        <taxon>Candidatus Caldarchaeales</taxon>
        <taxon>Candidatus Caldarchaeaceae</taxon>
        <taxon>Candidatus Caldarchaeum</taxon>
    </lineage>
</organism>
<dbReference type="GO" id="GO:0051734">
    <property type="term" value="F:ATP-dependent polynucleotide 5'-hydroxyl-kinase activity"/>
    <property type="evidence" value="ECO:0007669"/>
    <property type="project" value="UniProtKB-EC"/>
</dbReference>
<evidence type="ECO:0000259" key="10">
    <source>
        <dbReference type="Pfam" id="PF16575"/>
    </source>
</evidence>
<evidence type="ECO:0000313" key="11">
    <source>
        <dbReference type="EMBL" id="HIQ29595.1"/>
    </source>
</evidence>
<evidence type="ECO:0000256" key="5">
    <source>
        <dbReference type="ARBA" id="ARBA00022777"/>
    </source>
</evidence>
<dbReference type="PANTHER" id="PTHR12755">
    <property type="entry name" value="CLEAVAGE/POLYADENYLATION FACTOR IA SUBUNIT CLP1P"/>
    <property type="match status" value="1"/>
</dbReference>
<evidence type="ECO:0000256" key="9">
    <source>
        <dbReference type="ARBA" id="ARBA00044673"/>
    </source>
</evidence>
<protein>
    <recommendedName>
        <fullName evidence="2">polynucleotide 5'-hydroxyl-kinase</fullName>
        <ecNumber evidence="2">2.7.1.78</ecNumber>
    </recommendedName>
</protein>
<dbReference type="PANTHER" id="PTHR12755:SF3">
    <property type="entry name" value="POLYNUCLEOTIDE 5'-HYDROXYL-KINASE NOL9"/>
    <property type="match status" value="1"/>
</dbReference>